<gene>
    <name evidence="1" type="ORF">UFOPK1961_00607</name>
</gene>
<dbReference type="SUPFAM" id="SSF52540">
    <property type="entry name" value="P-loop containing nucleoside triphosphate hydrolases"/>
    <property type="match status" value="1"/>
</dbReference>
<proteinExistence type="predicted"/>
<organism evidence="1">
    <name type="scientific">freshwater metagenome</name>
    <dbReference type="NCBI Taxonomy" id="449393"/>
    <lineage>
        <taxon>unclassified sequences</taxon>
        <taxon>metagenomes</taxon>
        <taxon>ecological metagenomes</taxon>
    </lineage>
</organism>
<protein>
    <submittedName>
        <fullName evidence="1">Unannotated protein</fullName>
    </submittedName>
</protein>
<dbReference type="Gene3D" id="3.40.50.300">
    <property type="entry name" value="P-loop containing nucleotide triphosphate hydrolases"/>
    <property type="match status" value="1"/>
</dbReference>
<name>A0A6J6IVT2_9ZZZZ</name>
<sequence length="163" mass="17905">MPSPNPHIILIDGKSGAGKTRLASVIADFLDATLVHLDDGYHGWGGLADGRDAMIETVVTPLALGQPGRFRAWDWKRDVAGDVIDVHPADVMVIEGCGVSTPRSRELASTVMWVECDETLRFERLASRDHGDFNDFYEAWDAQVDDHIAHNNPINTATVVVRT</sequence>
<dbReference type="AlphaFoldDB" id="A0A6J6IVT2"/>
<evidence type="ECO:0000313" key="1">
    <source>
        <dbReference type="EMBL" id="CAB4628631.1"/>
    </source>
</evidence>
<reference evidence="1" key="1">
    <citation type="submission" date="2020-05" db="EMBL/GenBank/DDBJ databases">
        <authorList>
            <person name="Chiriac C."/>
            <person name="Salcher M."/>
            <person name="Ghai R."/>
            <person name="Kavagutti S V."/>
        </authorList>
    </citation>
    <scope>NUCLEOTIDE SEQUENCE</scope>
</reference>
<dbReference type="InterPro" id="IPR027417">
    <property type="entry name" value="P-loop_NTPase"/>
</dbReference>
<dbReference type="EMBL" id="CAEZVJ010000055">
    <property type="protein sequence ID" value="CAB4628631.1"/>
    <property type="molecule type" value="Genomic_DNA"/>
</dbReference>
<accession>A0A6J6IVT2</accession>